<dbReference type="SUPFAM" id="SSF90257">
    <property type="entry name" value="Myosin rod fragments"/>
    <property type="match status" value="1"/>
</dbReference>
<keyword evidence="5" id="KW-1185">Reference proteome</keyword>
<comment type="caution">
    <text evidence="4">The sequence shown here is derived from an EMBL/GenBank/DDBJ whole genome shotgun (WGS) entry which is preliminary data.</text>
</comment>
<dbReference type="OrthoDB" id="1069963at2759"/>
<dbReference type="Proteomes" id="UP000467841">
    <property type="component" value="Unassembled WGS sequence"/>
</dbReference>
<feature type="coiled-coil region" evidence="2">
    <location>
        <begin position="237"/>
        <end position="341"/>
    </location>
</feature>
<dbReference type="PROSITE" id="PS50144">
    <property type="entry name" value="MATH"/>
    <property type="match status" value="1"/>
</dbReference>
<dbReference type="InterPro" id="IPR002083">
    <property type="entry name" value="MATH/TRAF_dom"/>
</dbReference>
<sequence>MEDQKQTSFTFEIDNFSEKEAMISSPTFSSGGCQWYVRVYPKVDDHLSLYLRVANPESLPPGWKRRATYSLVLLNQSRKEFFRTDEFCSLFCAQFSSWGFPKAVPLKKIQAKGFLEKNKLIVKVELKVVDEGDAIGNEKSDVNGFLVLSSQVDSLSRLFVEHPDFAVNFRPKNQQVKTTYINILLDLIETLKKPPHSISETELSNAHCVLIDLTDVGFKLHWLKTKLDEVSLERKKSNGDDTQVQELEEHIKNLNAEVHKEKVKSATCAAKVLSLEHTVSVLIDQMSDLKDEVSDLRDELNKEKTRSVTSAAEVWSLEQTVSDLKDELNKEKGKVLSLEQTVLSLRDDLKKEKGVVSSWEVLDYA</sequence>
<organism evidence="4 5">
    <name type="scientific">Microthlaspi erraticum</name>
    <dbReference type="NCBI Taxonomy" id="1685480"/>
    <lineage>
        <taxon>Eukaryota</taxon>
        <taxon>Viridiplantae</taxon>
        <taxon>Streptophyta</taxon>
        <taxon>Embryophyta</taxon>
        <taxon>Tracheophyta</taxon>
        <taxon>Spermatophyta</taxon>
        <taxon>Magnoliopsida</taxon>
        <taxon>eudicotyledons</taxon>
        <taxon>Gunneridae</taxon>
        <taxon>Pentapetalae</taxon>
        <taxon>rosids</taxon>
        <taxon>malvids</taxon>
        <taxon>Brassicales</taxon>
        <taxon>Brassicaceae</taxon>
        <taxon>Coluteocarpeae</taxon>
        <taxon>Microthlaspi</taxon>
    </lineage>
</organism>
<proteinExistence type="predicted"/>
<dbReference type="InterPro" id="IPR050804">
    <property type="entry name" value="MCC"/>
</dbReference>
<dbReference type="PROSITE" id="PS51257">
    <property type="entry name" value="PROKAR_LIPOPROTEIN"/>
    <property type="match status" value="1"/>
</dbReference>
<dbReference type="EMBL" id="CACVBM020001231">
    <property type="protein sequence ID" value="CAA7040663.1"/>
    <property type="molecule type" value="Genomic_DNA"/>
</dbReference>
<dbReference type="PANTHER" id="PTHR46236:SF12">
    <property type="entry name" value="MATH DOMAIN-CONTAINING PROTEIN"/>
    <property type="match status" value="1"/>
</dbReference>
<dbReference type="Gene3D" id="2.60.210.10">
    <property type="entry name" value="Apoptosis, Tumor Necrosis Factor Receptor Associated Protein 2, Chain A"/>
    <property type="match status" value="1"/>
</dbReference>
<evidence type="ECO:0000259" key="3">
    <source>
        <dbReference type="PROSITE" id="PS50144"/>
    </source>
</evidence>
<dbReference type="SMART" id="SM00061">
    <property type="entry name" value="MATH"/>
    <property type="match status" value="1"/>
</dbReference>
<accession>A0A6D2JL01</accession>
<dbReference type="AlphaFoldDB" id="A0A6D2JL01"/>
<reference evidence="4" key="1">
    <citation type="submission" date="2020-01" db="EMBL/GenBank/DDBJ databases">
        <authorList>
            <person name="Mishra B."/>
        </authorList>
    </citation>
    <scope>NUCLEOTIDE SEQUENCE [LARGE SCALE GENOMIC DNA]</scope>
</reference>
<evidence type="ECO:0000313" key="5">
    <source>
        <dbReference type="Proteomes" id="UP000467841"/>
    </source>
</evidence>
<gene>
    <name evidence="4" type="ORF">MERR_LOCUS27898</name>
</gene>
<evidence type="ECO:0000256" key="1">
    <source>
        <dbReference type="ARBA" id="ARBA00023054"/>
    </source>
</evidence>
<dbReference type="InterPro" id="IPR008974">
    <property type="entry name" value="TRAF-like"/>
</dbReference>
<name>A0A6D2JL01_9BRAS</name>
<evidence type="ECO:0000256" key="2">
    <source>
        <dbReference type="SAM" id="Coils"/>
    </source>
</evidence>
<evidence type="ECO:0000313" key="4">
    <source>
        <dbReference type="EMBL" id="CAA7040663.1"/>
    </source>
</evidence>
<dbReference type="SUPFAM" id="SSF49599">
    <property type="entry name" value="TRAF domain-like"/>
    <property type="match status" value="1"/>
</dbReference>
<keyword evidence="1 2" id="KW-0175">Coiled coil</keyword>
<protein>
    <recommendedName>
        <fullName evidence="3">MATH domain-containing protein</fullName>
    </recommendedName>
</protein>
<feature type="domain" description="MATH" evidence="3">
    <location>
        <begin position="6"/>
        <end position="126"/>
    </location>
</feature>
<dbReference type="PANTHER" id="PTHR46236">
    <property type="entry name" value="TRAF-LIKE SUPERFAMILY PROTEIN"/>
    <property type="match status" value="1"/>
</dbReference>
<dbReference type="Gene3D" id="1.10.287.1490">
    <property type="match status" value="1"/>
</dbReference>
<dbReference type="Pfam" id="PF22486">
    <property type="entry name" value="MATH_2"/>
    <property type="match status" value="1"/>
</dbReference>
<dbReference type="CDD" id="cd00121">
    <property type="entry name" value="MATH"/>
    <property type="match status" value="1"/>
</dbReference>